<dbReference type="GO" id="GO:0051301">
    <property type="term" value="P:cell division"/>
    <property type="evidence" value="ECO:0007669"/>
    <property type="project" value="UniProtKB-KW"/>
</dbReference>
<comment type="pathway">
    <text evidence="10">Cell wall biogenesis; peptidoglycan biosynthesis.</text>
</comment>
<dbReference type="OrthoDB" id="9808936at2"/>
<evidence type="ECO:0000256" key="6">
    <source>
        <dbReference type="ARBA" id="ARBA00022984"/>
    </source>
</evidence>
<feature type="domain" description="Glycosyltransferase family 28 N-terminal" evidence="11">
    <location>
        <begin position="4"/>
        <end position="140"/>
    </location>
</feature>
<dbReference type="PANTHER" id="PTHR21015:SF22">
    <property type="entry name" value="GLYCOSYLTRANSFERASE"/>
    <property type="match status" value="1"/>
</dbReference>
<comment type="catalytic activity">
    <reaction evidence="10">
        <text>di-trans,octa-cis-undecaprenyl diphospho-N-acetyl-alpha-D-muramoyl-L-alanyl-D-glutamyl-meso-2,6-diaminopimeloyl-D-alanyl-D-alanine + UDP-N-acetyl-alpha-D-glucosamine = di-trans,octa-cis-undecaprenyl diphospho-[N-acetyl-alpha-D-glucosaminyl-(1-&gt;4)]-N-acetyl-alpha-D-muramoyl-L-alanyl-D-glutamyl-meso-2,6-diaminopimeloyl-D-alanyl-D-alanine + UDP + H(+)</text>
        <dbReference type="Rhea" id="RHEA:31227"/>
        <dbReference type="ChEBI" id="CHEBI:15378"/>
        <dbReference type="ChEBI" id="CHEBI:57705"/>
        <dbReference type="ChEBI" id="CHEBI:58223"/>
        <dbReference type="ChEBI" id="CHEBI:61387"/>
        <dbReference type="ChEBI" id="CHEBI:61388"/>
        <dbReference type="EC" id="2.4.1.227"/>
    </reaction>
</comment>
<dbReference type="GO" id="GO:0005886">
    <property type="term" value="C:plasma membrane"/>
    <property type="evidence" value="ECO:0007669"/>
    <property type="project" value="UniProtKB-SubCell"/>
</dbReference>
<dbReference type="CDD" id="cd03785">
    <property type="entry name" value="GT28_MurG"/>
    <property type="match status" value="1"/>
</dbReference>
<dbReference type="GO" id="GO:0008360">
    <property type="term" value="P:regulation of cell shape"/>
    <property type="evidence" value="ECO:0007669"/>
    <property type="project" value="UniProtKB-KW"/>
</dbReference>
<dbReference type="Pfam" id="PF04101">
    <property type="entry name" value="Glyco_tran_28_C"/>
    <property type="match status" value="1"/>
</dbReference>
<comment type="subcellular location">
    <subcellularLocation>
        <location evidence="10">Cell membrane</location>
        <topology evidence="10">Peripheral membrane protein</topology>
        <orientation evidence="10">Cytoplasmic side</orientation>
    </subcellularLocation>
</comment>
<dbReference type="InterPro" id="IPR004276">
    <property type="entry name" value="GlycoTrans_28_N"/>
</dbReference>
<proteinExistence type="inferred from homology"/>
<dbReference type="Proteomes" id="UP000223606">
    <property type="component" value="Chromosome 1"/>
</dbReference>
<dbReference type="EMBL" id="LT960614">
    <property type="protein sequence ID" value="SON56518.1"/>
    <property type="molecule type" value="Genomic_DNA"/>
</dbReference>
<evidence type="ECO:0000256" key="2">
    <source>
        <dbReference type="ARBA" id="ARBA00022618"/>
    </source>
</evidence>
<dbReference type="GO" id="GO:0005975">
    <property type="term" value="P:carbohydrate metabolic process"/>
    <property type="evidence" value="ECO:0007669"/>
    <property type="project" value="InterPro"/>
</dbReference>
<sequence length="366" mass="38872">MATFLLAAGGTGGHLFPAEALALALTRRGHVVDLATDERVESYGKDFPARKVHVVPSATFGSRSPVALAKSLFRLGAGYLKARRLMREVKPDAVIGFGGYPTVPPLTAAVSFNVPTMVHEANAVMGRANRFLASRVTAVATGFEETDFKDAAPKGEVVHTGNPVRAKVIDAVRPYEAPLSDEPFHLVVFGGSQGARVFSDLVPPAIALLADDLRTRLHIVQQVRPEDTERVSEAYKAMGVTPEIGAFFMDLPAKLSAGHLVVCRSGASTVAELGVLGRPSILVPLPHALDNDQRTNAERLQAAGGAILAEQAWLDPQRLADMLADLMRAPSRLELMAAAAARTGRPDAADRLADLAERIASPDKSA</sequence>
<keyword evidence="3 10" id="KW-0328">Glycosyltransferase</keyword>
<dbReference type="SUPFAM" id="SSF53756">
    <property type="entry name" value="UDP-Glycosyltransferase/glycogen phosphorylase"/>
    <property type="match status" value="1"/>
</dbReference>
<comment type="function">
    <text evidence="10">Cell wall formation. Catalyzes the transfer of a GlcNAc subunit on undecaprenyl-pyrophosphoryl-MurNAc-pentapeptide (lipid intermediate I) to form undecaprenyl-pyrophosphoryl-MurNAc-(pentapeptide)GlcNAc (lipid intermediate II).</text>
</comment>
<dbReference type="NCBIfam" id="TIGR01133">
    <property type="entry name" value="murG"/>
    <property type="match status" value="1"/>
</dbReference>
<evidence type="ECO:0000256" key="7">
    <source>
        <dbReference type="ARBA" id="ARBA00023136"/>
    </source>
</evidence>
<dbReference type="HAMAP" id="MF_00033">
    <property type="entry name" value="MurG"/>
    <property type="match status" value="1"/>
</dbReference>
<dbReference type="AlphaFoldDB" id="A0A2C9D8Q2"/>
<keyword evidence="5 10" id="KW-0133">Cell shape</keyword>
<keyword evidence="8 10" id="KW-0131">Cell cycle</keyword>
<evidence type="ECO:0000256" key="8">
    <source>
        <dbReference type="ARBA" id="ARBA00023306"/>
    </source>
</evidence>
<dbReference type="InterPro" id="IPR007235">
    <property type="entry name" value="Glyco_trans_28_C"/>
</dbReference>
<protein>
    <recommendedName>
        <fullName evidence="10">UDP-N-acetylglucosamine--N-acetylmuramyl-(pentapeptide) pyrophosphoryl-undecaprenol N-acetylglucosamine transferase</fullName>
        <ecNumber evidence="10">2.4.1.227</ecNumber>
    </recommendedName>
    <alternativeName>
        <fullName evidence="10">Undecaprenyl-PP-MurNAc-pentapeptide-UDPGlcNAc GlcNAc transferase</fullName>
    </alternativeName>
</protein>
<name>A0A2C9D8Q2_9HYPH</name>
<keyword evidence="9 10" id="KW-0961">Cell wall biogenesis/degradation</keyword>
<feature type="domain" description="Glycosyl transferase family 28 C-terminal" evidence="12">
    <location>
        <begin position="186"/>
        <end position="352"/>
    </location>
</feature>
<keyword evidence="2 10" id="KW-0132">Cell division</keyword>
<keyword evidence="1 10" id="KW-1003">Cell membrane</keyword>
<evidence type="ECO:0000259" key="12">
    <source>
        <dbReference type="Pfam" id="PF04101"/>
    </source>
</evidence>
<feature type="binding site" evidence="10">
    <location>
        <begin position="11"/>
        <end position="13"/>
    </location>
    <ligand>
        <name>UDP-N-acetyl-alpha-D-glucosamine</name>
        <dbReference type="ChEBI" id="CHEBI:57705"/>
    </ligand>
</feature>
<evidence type="ECO:0000256" key="4">
    <source>
        <dbReference type="ARBA" id="ARBA00022679"/>
    </source>
</evidence>
<dbReference type="GO" id="GO:0009252">
    <property type="term" value="P:peptidoglycan biosynthetic process"/>
    <property type="evidence" value="ECO:0007669"/>
    <property type="project" value="UniProtKB-UniRule"/>
</dbReference>
<dbReference type="UniPathway" id="UPA00219"/>
<dbReference type="RefSeq" id="WP_099556891.1">
    <property type="nucleotide sequence ID" value="NZ_LT960614.1"/>
</dbReference>
<dbReference type="PANTHER" id="PTHR21015">
    <property type="entry name" value="UDP-N-ACETYLGLUCOSAMINE--N-ACETYLMURAMYL-(PENTAPEPTIDE) PYROPHOSPHORYL-UNDECAPRENOL N-ACETYLGLUCOSAMINE TRANSFERASE 1"/>
    <property type="match status" value="1"/>
</dbReference>
<accession>A0A2C9D8Q2</accession>
<feature type="binding site" evidence="10">
    <location>
        <position position="165"/>
    </location>
    <ligand>
        <name>UDP-N-acetyl-alpha-D-glucosamine</name>
        <dbReference type="ChEBI" id="CHEBI:57705"/>
    </ligand>
</feature>
<dbReference type="Pfam" id="PF03033">
    <property type="entry name" value="Glyco_transf_28"/>
    <property type="match status" value="1"/>
</dbReference>
<dbReference type="InterPro" id="IPR006009">
    <property type="entry name" value="GlcNAc_MurG"/>
</dbReference>
<dbReference type="Gene3D" id="3.40.50.2000">
    <property type="entry name" value="Glycogen Phosphorylase B"/>
    <property type="match status" value="2"/>
</dbReference>
<evidence type="ECO:0000256" key="9">
    <source>
        <dbReference type="ARBA" id="ARBA00023316"/>
    </source>
</evidence>
<gene>
    <name evidence="10 13" type="primary">murG</name>
    <name evidence="13" type="ORF">HDIA_2977</name>
</gene>
<keyword evidence="7 10" id="KW-0472">Membrane</keyword>
<keyword evidence="4 10" id="KW-0808">Transferase</keyword>
<evidence type="ECO:0000313" key="13">
    <source>
        <dbReference type="EMBL" id="SON56518.1"/>
    </source>
</evidence>
<evidence type="ECO:0000256" key="1">
    <source>
        <dbReference type="ARBA" id="ARBA00022475"/>
    </source>
</evidence>
<organism evidence="13 14">
    <name type="scientific">Hartmannibacter diazotrophicus</name>
    <dbReference type="NCBI Taxonomy" id="1482074"/>
    <lineage>
        <taxon>Bacteria</taxon>
        <taxon>Pseudomonadati</taxon>
        <taxon>Pseudomonadota</taxon>
        <taxon>Alphaproteobacteria</taxon>
        <taxon>Hyphomicrobiales</taxon>
        <taxon>Pleomorphomonadaceae</taxon>
        <taxon>Hartmannibacter</taxon>
    </lineage>
</organism>
<evidence type="ECO:0000313" key="14">
    <source>
        <dbReference type="Proteomes" id="UP000223606"/>
    </source>
</evidence>
<evidence type="ECO:0000259" key="11">
    <source>
        <dbReference type="Pfam" id="PF03033"/>
    </source>
</evidence>
<dbReference type="GO" id="GO:0071555">
    <property type="term" value="P:cell wall organization"/>
    <property type="evidence" value="ECO:0007669"/>
    <property type="project" value="UniProtKB-KW"/>
</dbReference>
<feature type="binding site" evidence="10">
    <location>
        <position position="293"/>
    </location>
    <ligand>
        <name>UDP-N-acetyl-alpha-D-glucosamine</name>
        <dbReference type="ChEBI" id="CHEBI:57705"/>
    </ligand>
</feature>
<keyword evidence="14" id="KW-1185">Reference proteome</keyword>
<evidence type="ECO:0000256" key="10">
    <source>
        <dbReference type="HAMAP-Rule" id="MF_00033"/>
    </source>
</evidence>
<evidence type="ECO:0000256" key="3">
    <source>
        <dbReference type="ARBA" id="ARBA00022676"/>
    </source>
</evidence>
<comment type="similarity">
    <text evidence="10">Belongs to the glycosyltransferase 28 family. MurG subfamily.</text>
</comment>
<dbReference type="GO" id="GO:0051991">
    <property type="term" value="F:UDP-N-acetyl-D-glucosamine:N-acetylmuramoyl-L-alanyl-D-glutamyl-meso-2,6-diaminopimelyl-D-alanyl-D-alanine-diphosphoundecaprenol 4-beta-N-acetylglucosaminlytransferase activity"/>
    <property type="evidence" value="ECO:0007669"/>
    <property type="project" value="RHEA"/>
</dbReference>
<reference evidence="14" key="1">
    <citation type="submission" date="2017-09" db="EMBL/GenBank/DDBJ databases">
        <title>Genome sequence of Nannocystis excedens DSM 71.</title>
        <authorList>
            <person name="Blom J."/>
        </authorList>
    </citation>
    <scope>NUCLEOTIDE SEQUENCE [LARGE SCALE GENOMIC DNA]</scope>
    <source>
        <strain evidence="14">type strain: E19</strain>
    </source>
</reference>
<feature type="binding site" evidence="10">
    <location>
        <position position="192"/>
    </location>
    <ligand>
        <name>UDP-N-acetyl-alpha-D-glucosamine</name>
        <dbReference type="ChEBI" id="CHEBI:57705"/>
    </ligand>
</feature>
<dbReference type="GO" id="GO:0050511">
    <property type="term" value="F:undecaprenyldiphospho-muramoylpentapeptide beta-N-acetylglucosaminyltransferase activity"/>
    <property type="evidence" value="ECO:0007669"/>
    <property type="project" value="UniProtKB-UniRule"/>
</dbReference>
<evidence type="ECO:0000256" key="5">
    <source>
        <dbReference type="ARBA" id="ARBA00022960"/>
    </source>
</evidence>
<dbReference type="KEGG" id="hdi:HDIA_2977"/>
<dbReference type="EC" id="2.4.1.227" evidence="10"/>
<keyword evidence="6 10" id="KW-0573">Peptidoglycan synthesis</keyword>
<comment type="caution">
    <text evidence="10">Lacks conserved residue(s) required for the propagation of feature annotation.</text>
</comment>
<feature type="binding site" evidence="10">
    <location>
        <position position="122"/>
    </location>
    <ligand>
        <name>UDP-N-acetyl-alpha-D-glucosamine</name>
        <dbReference type="ChEBI" id="CHEBI:57705"/>
    </ligand>
</feature>